<dbReference type="PANTHER" id="PTHR15336">
    <property type="entry name" value="UBIQUINOL-CYTOCHROME C REDUCTASE COMPLEX 7.8 KDA PROTEIN"/>
    <property type="match status" value="1"/>
</dbReference>
<evidence type="ECO:0000313" key="11">
    <source>
        <dbReference type="EMBL" id="SCU65856.1"/>
    </source>
</evidence>
<protein>
    <submittedName>
        <fullName evidence="11">Ubiquinol-cytochrome c reductase, putative</fullName>
        <ecNumber evidence="11">1.10.2.2</ecNumber>
    </submittedName>
</protein>
<dbReference type="InterPro" id="IPR003422">
    <property type="entry name" value="Cyt_b-c1_6"/>
</dbReference>
<keyword evidence="4" id="KW-0679">Respiratory chain</keyword>
<dbReference type="VEuPathDB" id="TriTrypDB:TEOVI_000684500"/>
<proteinExistence type="inferred from homology"/>
<comment type="similarity">
    <text evidence="2">Belongs to the UQCRH/QCR6 family.</text>
</comment>
<dbReference type="GO" id="GO:0006122">
    <property type="term" value="P:mitochondrial electron transport, ubiquinol to cytochrome c"/>
    <property type="evidence" value="ECO:0007669"/>
    <property type="project" value="InterPro"/>
</dbReference>
<dbReference type="GeneID" id="92380779"/>
<dbReference type="Gene3D" id="1.10.287.20">
    <property type="entry name" value="Ubiquinol-cytochrome C reductase hinge domain"/>
    <property type="match status" value="1"/>
</dbReference>
<accession>A0A1G4I2A0</accession>
<dbReference type="RefSeq" id="XP_067077380.1">
    <property type="nucleotide sequence ID" value="XM_067221279.1"/>
</dbReference>
<evidence type="ECO:0000256" key="1">
    <source>
        <dbReference type="ARBA" id="ARBA00004137"/>
    </source>
</evidence>
<keyword evidence="11" id="KW-0560">Oxidoreductase</keyword>
<evidence type="ECO:0000256" key="4">
    <source>
        <dbReference type="ARBA" id="ARBA00022660"/>
    </source>
</evidence>
<dbReference type="Proteomes" id="UP000195570">
    <property type="component" value="Unassembled WGS sequence"/>
</dbReference>
<evidence type="ECO:0000256" key="3">
    <source>
        <dbReference type="ARBA" id="ARBA00022448"/>
    </source>
</evidence>
<gene>
    <name evidence="11" type="ORF">TEOVI_000684500</name>
</gene>
<keyword evidence="3" id="KW-0813">Transport</keyword>
<dbReference type="PANTHER" id="PTHR15336:SF0">
    <property type="entry name" value="CYTOCHROME B-C1 COMPLEX SUBUNIT 6, MITOCHONDRIAL"/>
    <property type="match status" value="1"/>
</dbReference>
<reference evidence="11" key="1">
    <citation type="submission" date="2016-09" db="EMBL/GenBank/DDBJ databases">
        <authorList>
            <person name="Hebert L."/>
            <person name="Moumen B."/>
        </authorList>
    </citation>
    <scope>NUCLEOTIDE SEQUENCE [LARGE SCALE GENOMIC DNA]</scope>
    <source>
        <strain evidence="11">OVI</strain>
    </source>
</reference>
<dbReference type="Pfam" id="PF02320">
    <property type="entry name" value="UCR_hinge"/>
    <property type="match status" value="1"/>
</dbReference>
<evidence type="ECO:0000256" key="8">
    <source>
        <dbReference type="ARBA" id="ARBA00023136"/>
    </source>
</evidence>
<dbReference type="InterPro" id="IPR036811">
    <property type="entry name" value="Ubol_cytC_Rdtase_hinge_dom_sf"/>
</dbReference>
<dbReference type="EC" id="1.10.2.2" evidence="11"/>
<evidence type="ECO:0000256" key="7">
    <source>
        <dbReference type="ARBA" id="ARBA00023128"/>
    </source>
</evidence>
<dbReference type="GO" id="GO:0016491">
    <property type="term" value="F:oxidoreductase activity"/>
    <property type="evidence" value="ECO:0007669"/>
    <property type="project" value="UniProtKB-KW"/>
</dbReference>
<keyword evidence="5" id="KW-0999">Mitochondrion inner membrane</keyword>
<organism evidence="11 12">
    <name type="scientific">Trypanosoma equiperdum</name>
    <dbReference type="NCBI Taxonomy" id="5694"/>
    <lineage>
        <taxon>Eukaryota</taxon>
        <taxon>Discoba</taxon>
        <taxon>Euglenozoa</taxon>
        <taxon>Kinetoplastea</taxon>
        <taxon>Metakinetoplastina</taxon>
        <taxon>Trypanosomatida</taxon>
        <taxon>Trypanosomatidae</taxon>
        <taxon>Trypanosoma</taxon>
    </lineage>
</organism>
<keyword evidence="12" id="KW-1185">Reference proteome</keyword>
<evidence type="ECO:0000313" key="12">
    <source>
        <dbReference type="Proteomes" id="UP000195570"/>
    </source>
</evidence>
<keyword evidence="8" id="KW-0472">Membrane</keyword>
<evidence type="ECO:0000256" key="6">
    <source>
        <dbReference type="ARBA" id="ARBA00022982"/>
    </source>
</evidence>
<evidence type="ECO:0000259" key="10">
    <source>
        <dbReference type="Pfam" id="PF02320"/>
    </source>
</evidence>
<keyword evidence="7" id="KW-0496">Mitochondrion</keyword>
<evidence type="ECO:0000256" key="9">
    <source>
        <dbReference type="ARBA" id="ARBA00023157"/>
    </source>
</evidence>
<dbReference type="SUPFAM" id="SSF81531">
    <property type="entry name" value="Non-heme 11 kDa protein of cytochrome bc1 complex (Ubiquinol-cytochrome c reductase)"/>
    <property type="match status" value="1"/>
</dbReference>
<keyword evidence="9" id="KW-1015">Disulfide bond</keyword>
<evidence type="ECO:0000256" key="2">
    <source>
        <dbReference type="ARBA" id="ARBA00006498"/>
    </source>
</evidence>
<sequence>MADEEPRDIKLDLEKDCLANNCQHKVLAYNACLERIKDIPSEKEPHCYHQYFDIVHCVDVCVDPKLWPTLV</sequence>
<dbReference type="AlphaFoldDB" id="A0A1G4I2A0"/>
<comment type="caution">
    <text evidence="11">The sequence shown here is derived from an EMBL/GenBank/DDBJ whole genome shotgun (WGS) entry which is preliminary data.</text>
</comment>
<evidence type="ECO:0000256" key="5">
    <source>
        <dbReference type="ARBA" id="ARBA00022792"/>
    </source>
</evidence>
<dbReference type="FunFam" id="1.10.287.20:FF:000001">
    <property type="entry name" value="Cytochrome b-c1 complex subunit 6"/>
    <property type="match status" value="1"/>
</dbReference>
<dbReference type="GO" id="GO:0005743">
    <property type="term" value="C:mitochondrial inner membrane"/>
    <property type="evidence" value="ECO:0007669"/>
    <property type="project" value="UniProtKB-SubCell"/>
</dbReference>
<comment type="subcellular location">
    <subcellularLocation>
        <location evidence="1">Mitochondrion inner membrane</location>
        <topology evidence="1">Peripheral membrane protein</topology>
        <orientation evidence="1">Intermembrane side</orientation>
    </subcellularLocation>
</comment>
<feature type="domain" description="Ubiquinol-cytochrome C reductase hinge" evidence="10">
    <location>
        <begin position="8"/>
        <end position="70"/>
    </location>
</feature>
<dbReference type="InterPro" id="IPR023184">
    <property type="entry name" value="Ubol_cytC_Rdtase_hinge_dom"/>
</dbReference>
<keyword evidence="6" id="KW-0249">Electron transport</keyword>
<dbReference type="EMBL" id="CZPT02000440">
    <property type="protein sequence ID" value="SCU65856.1"/>
    <property type="molecule type" value="Genomic_DNA"/>
</dbReference>
<name>A0A1G4I2A0_TRYEQ</name>